<dbReference type="GO" id="GO:0032259">
    <property type="term" value="P:methylation"/>
    <property type="evidence" value="ECO:0007669"/>
    <property type="project" value="UniProtKB-KW"/>
</dbReference>
<keyword evidence="3" id="KW-0808">Transferase</keyword>
<dbReference type="SUPFAM" id="SSF53335">
    <property type="entry name" value="S-adenosyl-L-methionine-dependent methyltransferases"/>
    <property type="match status" value="1"/>
</dbReference>
<dbReference type="AlphaFoldDB" id="A0AA36NHF2"/>
<dbReference type="PANTHER" id="PTHR43836:SF2">
    <property type="entry name" value="CATECHOL O-METHYLTRANSFERASE 1-RELATED"/>
    <property type="match status" value="1"/>
</dbReference>
<evidence type="ECO:0000313" key="8">
    <source>
        <dbReference type="EMBL" id="CAJ1402338.1"/>
    </source>
</evidence>
<evidence type="ECO:0000313" key="9">
    <source>
        <dbReference type="Proteomes" id="UP001178507"/>
    </source>
</evidence>
<evidence type="ECO:0000256" key="3">
    <source>
        <dbReference type="ARBA" id="ARBA00022679"/>
    </source>
</evidence>
<feature type="region of interest" description="Disordered" evidence="7">
    <location>
        <begin position="1"/>
        <end position="27"/>
    </location>
</feature>
<protein>
    <recommendedName>
        <fullName evidence="1">catechol O-methyltransferase</fullName>
        <ecNumber evidence="1">2.1.1.6</ecNumber>
    </recommendedName>
</protein>
<dbReference type="GO" id="GO:0016206">
    <property type="term" value="F:catechol O-methyltransferase activity"/>
    <property type="evidence" value="ECO:0007669"/>
    <property type="project" value="UniProtKB-EC"/>
</dbReference>
<evidence type="ECO:0000256" key="1">
    <source>
        <dbReference type="ARBA" id="ARBA00012880"/>
    </source>
</evidence>
<dbReference type="Gene3D" id="3.40.50.150">
    <property type="entry name" value="Vaccinia Virus protein VP39"/>
    <property type="match status" value="1"/>
</dbReference>
<comment type="similarity">
    <text evidence="6">Belongs to the class I-like SAM-binding methyltransferase superfamily. Cation-dependent O-methyltransferase family.</text>
</comment>
<accession>A0AA36NHF2</accession>
<dbReference type="PANTHER" id="PTHR43836">
    <property type="entry name" value="CATECHOL O-METHYLTRANSFERASE 1-RELATED"/>
    <property type="match status" value="1"/>
</dbReference>
<evidence type="ECO:0000256" key="6">
    <source>
        <dbReference type="ARBA" id="ARBA00023453"/>
    </source>
</evidence>
<dbReference type="InterPro" id="IPR002935">
    <property type="entry name" value="SAM_O-MeTrfase"/>
</dbReference>
<evidence type="ECO:0000256" key="4">
    <source>
        <dbReference type="ARBA" id="ARBA00022691"/>
    </source>
</evidence>
<proteinExistence type="inferred from homology"/>
<organism evidence="8 9">
    <name type="scientific">Effrenium voratum</name>
    <dbReference type="NCBI Taxonomy" id="2562239"/>
    <lineage>
        <taxon>Eukaryota</taxon>
        <taxon>Sar</taxon>
        <taxon>Alveolata</taxon>
        <taxon>Dinophyceae</taxon>
        <taxon>Suessiales</taxon>
        <taxon>Symbiodiniaceae</taxon>
        <taxon>Effrenium</taxon>
    </lineage>
</organism>
<keyword evidence="9" id="KW-1185">Reference proteome</keyword>
<dbReference type="InterPro" id="IPR029063">
    <property type="entry name" value="SAM-dependent_MTases_sf"/>
</dbReference>
<dbReference type="PROSITE" id="PS51682">
    <property type="entry name" value="SAM_OMT_I"/>
    <property type="match status" value="1"/>
</dbReference>
<dbReference type="EMBL" id="CAUJNA010003449">
    <property type="protein sequence ID" value="CAJ1402338.1"/>
    <property type="molecule type" value="Genomic_DNA"/>
</dbReference>
<keyword evidence="2" id="KW-0489">Methyltransferase</keyword>
<evidence type="ECO:0000256" key="5">
    <source>
        <dbReference type="ARBA" id="ARBA00022939"/>
    </source>
</evidence>
<dbReference type="EC" id="2.1.1.6" evidence="1"/>
<comment type="caution">
    <text evidence="8">The sequence shown here is derived from an EMBL/GenBank/DDBJ whole genome shotgun (WGS) entry which is preliminary data.</text>
</comment>
<feature type="compositionally biased region" description="Basic residues" evidence="7">
    <location>
        <begin position="1"/>
        <end position="14"/>
    </location>
</feature>
<dbReference type="CDD" id="cd02440">
    <property type="entry name" value="AdoMet_MTases"/>
    <property type="match status" value="1"/>
</dbReference>
<evidence type="ECO:0000256" key="2">
    <source>
        <dbReference type="ARBA" id="ARBA00022603"/>
    </source>
</evidence>
<sequence length="577" mass="61729">AGMKRLPARSRRSQRGASTASELARRSQWEHALTVLTRKPKRDGAKASSAAISAAGGSSHWHAAVLLWRGLGGCGNAALAALGRGLQWAQALRLLAEEPRSFGAAGYGAALQAAAEASAWRAAVAALSAGEEEAKANSLCCSAAIAACGRSYMWQVALALLQSPSATSDACTVAVLRAMQVALQWEQAVALLAAMPKAEARAVVVETCARSEAWEAALALMQDPDRPAALRACARAAQWQAALALAPGDATTVAALCSAQQWQRALANANAAPRDLLRALGAGHFWREALRVPRASTWDVSSAAWACSVAGRGDKAEELLSAHLQSQRAGKKRKELQLLDFLESAPRDLASILGAIEEFAKKNRWLKVAAGQKAEILEVTVQEGDRVLEIGTYVGYTSLRLAQQGCKVVTLEADPLNAAVAQRVVDLAGARDRVDVRVGRAADWLSSGRLSDIDVLILDHRGTVYHEDLAKAEPLLSSKARVVADNVLHPGAPLFLVDVQDRYHVEVHVLEEFGMDLEDWLLVCRPKTWPVAKGAAVASQQFAAMRRWAAEVNRLCHESQAGPVDWQDLQARMKPPP</sequence>
<name>A0AA36NHF2_9DINO</name>
<dbReference type="GO" id="GO:0006584">
    <property type="term" value="P:catecholamine metabolic process"/>
    <property type="evidence" value="ECO:0007669"/>
    <property type="project" value="UniProtKB-KW"/>
</dbReference>
<dbReference type="Proteomes" id="UP001178507">
    <property type="component" value="Unassembled WGS sequence"/>
</dbReference>
<keyword evidence="5" id="KW-0128">Catecholamine metabolism</keyword>
<reference evidence="8" key="1">
    <citation type="submission" date="2023-08" db="EMBL/GenBank/DDBJ databases">
        <authorList>
            <person name="Chen Y."/>
            <person name="Shah S."/>
            <person name="Dougan E. K."/>
            <person name="Thang M."/>
            <person name="Chan C."/>
        </authorList>
    </citation>
    <scope>NUCLEOTIDE SEQUENCE</scope>
</reference>
<evidence type="ECO:0000256" key="7">
    <source>
        <dbReference type="SAM" id="MobiDB-lite"/>
    </source>
</evidence>
<keyword evidence="4" id="KW-0949">S-adenosyl-L-methionine</keyword>
<dbReference type="Pfam" id="PF01596">
    <property type="entry name" value="Methyltransf_3"/>
    <property type="match status" value="1"/>
</dbReference>
<gene>
    <name evidence="8" type="ORF">EVOR1521_LOCUS25251</name>
</gene>
<feature type="non-terminal residue" evidence="8">
    <location>
        <position position="577"/>
    </location>
</feature>